<keyword evidence="4" id="KW-0732">Signal</keyword>
<feature type="disulfide bond" evidence="11">
    <location>
        <begin position="2295"/>
        <end position="2307"/>
    </location>
</feature>
<feature type="domain" description="Laminin N-terminal" evidence="17">
    <location>
        <begin position="806"/>
        <end position="1054"/>
    </location>
</feature>
<evidence type="ECO:0000256" key="11">
    <source>
        <dbReference type="PROSITE-ProRule" id="PRU00460"/>
    </source>
</evidence>
<feature type="disulfide bond" evidence="11">
    <location>
        <begin position="1205"/>
        <end position="1214"/>
    </location>
</feature>
<dbReference type="SUPFAM" id="SSF49899">
    <property type="entry name" value="Concanavalin A-like lectins/glucanases"/>
    <property type="match status" value="5"/>
</dbReference>
<feature type="domain" description="Laminin IV type A" evidence="16">
    <location>
        <begin position="2366"/>
        <end position="2552"/>
    </location>
</feature>
<feature type="coiled-coil region" evidence="12">
    <location>
        <begin position="3165"/>
        <end position="3199"/>
    </location>
</feature>
<protein>
    <recommendedName>
        <fullName evidence="20">Laminin subunit alpha</fullName>
    </recommendedName>
</protein>
<dbReference type="SMART" id="SM00181">
    <property type="entry name" value="EGF"/>
    <property type="match status" value="8"/>
</dbReference>
<feature type="domain" description="Laminin EGF-like" evidence="15">
    <location>
        <begin position="1185"/>
        <end position="1229"/>
    </location>
</feature>
<dbReference type="PROSITE" id="PS50025">
    <property type="entry name" value="LAM_G_DOMAIN"/>
    <property type="match status" value="5"/>
</dbReference>
<evidence type="ECO:0000256" key="4">
    <source>
        <dbReference type="ARBA" id="ARBA00022729"/>
    </source>
</evidence>
<feature type="disulfide bond" evidence="11">
    <location>
        <begin position="1296"/>
        <end position="1305"/>
    </location>
</feature>
<sequence length="4462" mass="496954">MYQYEVQKSETSSKYISDIRTPETQLRFSSYPQNTSEQIFMATTNSKDENIIIYRDVVGSSSKGHIKRPDHVKSSLAPAYTNYEISARSQYPMSRYDSGVKDADYYMKIPEAPPEDDLPDDYRQLKLPDTSTVIENMKNNDFSQAMPKIHFNRYADRNRYETVGTSELPQVVYQFEPLGTSSLPENVYRYDPIVFSPLYLDETNWRKTSPAQKYFQPNKNVITYDENIEKLLFKNSSTEIIEEFYPLESSGKSFSNQEEAQTPFKVVLRLNNSSSNQYEGFKDYYTFTLLGTPSLLDVTPSIETSTKKRKKFNQFTPFLTFTTTVVHPVAIASKAAERQSQSSKNLKGFESFKEYDVLLSFRPSKAYETQRVSKRTSVTAKQHRNMKTSRSTDYWNIFWQMETRKTITEPDTEYHVVPIMTTKEVEEYWDEFLRTRKTKAGEVQDYEKMRKTKSDIIEWVKDYSEIYSKTSEELKELSSSSDIKKHDYQTQHRISTKSSIAAVLPEILQHFGHVNEHFTTVPSTKVLKGFKTLWNPTIKQPSRTTYSDIAFIKPTRTTKNFHWKFNDNDAAWPSIEIVSTTTKKTTKLTKPPKTFQTYFPFYLRGISHAINTPINIQSTVPLHLFSKDLIPKETEDYVDKEMARIGERSHRTNRCYECGLDVPDIPYFPTCYHIFNGQNQQTKYKISKYRKKCSQSLGCFKRFVDLGDVYNERGCRQNEPQEGRSFASKRLARLEKALRSLKTCNNKKKQPTSKPLYKNSRSTIDVLEKAGATLAARRHSATGRRPRNMARVIQILFLLHYLLLVQSEVLTPRYFNLASKKKITATATCGDVKQELYCKLVGANVDQDEHVIQGQVCDICDATIPGKNHPPEYAVDSSETWWQSPPLSRGMKYNEVNLTIDLGQEFHVAYVFVKMGNSPRPDLWVLEKSSDYGKTFKPWQYFSDSPQDCERYFGKESLQPITRDDSVICSTEYSKIVPLEGGEIPISLLNNRPSANAYFNSTVLQEWTRATNVRLRLLRTKNMMGHLMSATRQHDPTVTRRYFYSIKDISIGGRCMCNGHADNCEPADPATNTNILECVCQHNTCGPQCAQCCPGYEQKKWRISQTLDRFVCEPCNCHNHTTECEFDPEVDRLRQSLDIYGRYEGGGVCKNCQHNTEGINCNKCKSTFYRPYGRSWNETNVCQPCNCNLHYSTGNCEEETGRCECRVEFNPPNCDSCAYGYFDYPDCKPCTCNLNGTDGQQCTPVDGLCPCKYNYAGKSCEICADGFYSPQCKNCECNSVGSVSSVCDKDSGNCTCKSKYAGRTCNECEAGYYNYPTCKHCNCDTSGTEPTICDDVTGSCICKTGFGGPRCDQCLSGYYMEVKGRERSCVPCNCYPKGSTSTSCSADGKCNCVVNFGGKQCDQCSPGYYKYPECLSCNCDVSGSMGSSCDDNGQCHCNPNFDGDKCDRCKEQYYNYPACEECNCDPRGVTASFAGCGSVPAGELCQCKDRVEGRICNDCKPLFWNLQEYNPNGCEECNCYQAGTLSGLGACETRSGQCKCKLNVGERQCNQCRDGFYNLHNNNMFGCTECDCDIGGSIDNNCDKVTGQCRCHSRVEGRRCDQPIRAHYFPTLHQFQYEVEEGYTQSGPVRYRNSEDVFPGFSWKGYVVFSILQNEVTNRVMISKSSLYRMVLKYANPLRDIVTASITVTPENVIDIQQKFNVALRPTTLPQLVTVAGDKGIAPAPFVMNPGNWMITIKTTKEVMIDYFVLVPEAYYEATILTKLVDKPCEVGDKELCREFAYPSVAGMPVADVNSLSTSVYAYIDDVSQLNELQAPAGSMPILSGDGPELQYNMKIDTRGPYVLVLEYVTPTRLELRNVSGTVPTGLSVRYTSGDSREAVATININNCRYTTPCRQAFVDDLSRVKVFHFSDENNDIYLRGDIGSEVGVKSIIAIPEAEWHLDYITPRPYCLRRNGKCEPTAFTNALDSKKLEAESGVGGNSTVRPPNLDNSTVVIYLEPRKLGLTIESKVPTPGDYMFLVHYFQPDHPESNLNALLKTNKQQFETSMSVQHCPSHFGCRALLRLSDGNNRFPVAENFTITFNVNNSKPVWLDYVLVIEAPDFMDTALTEANIIDYTREFIQKCALNHYHIDKNETGFCREAMYSITSEYNSGALACFCDFMGSTELECDPFGGQCPCKPNVIGRSCTTCRTGFFGFPNCRPCICPQTAICNDYGMCICPKNVEGQECDRCKPFTFNFDVQRGCDDCNCNPLGVIDNRLQCEADSGNCACRENVIGRTCDHCVPGHYAFPECRMCTCDRDGTTDDVCDQATSQCYCKKHVTGQACDTCKDEYFNLQGSNPEGCTKCYCFGKTTRCTSSYLSWMMINGMSDWQVANVDINWTVTVSPWSLPPLMVNDSMITIDLVGDDNEQKVVYFVAPDYYLGKRLTSYGGYLTYSILYSAADYSRALFSADVIIGGNDGYIFHNSIEQPPSRTTWTHGVRLVEEEFSNIDGTPVSREQFMNTLAYIDSIYIRATYEDKSLITSLIAVALDIGVKDYDTEDSYIRRASSVEQCQCPKAYRGMSCEQCAEGYYRLSSGFCVPCQCNGHSKECDVNTGVCLECTDNTMGDHCEMCIPGYHGDATVGTPRDCLICACPLPYVSNNFAIGCDLSENGSLISCQCKPGYGGANCGFCAAGYYGVPQQIGDYCKPCNCSGNINPEDPASCDSITGNCLKCVNNTAGSACNLCAPGFYGDAVFSKNCTACICDEFGMDHCDHTKGTCVCRPGVIGDKCDQCAPNHWGLNSGQGCTPCDCGLASESDQCDLATGQCKCAKGVSGKHCDQCAAGFWNYTKYGCDHCNCNTGNSLGFTCNATGQCECLPGVIGEKCDSCPYRWVLIPDEGCLECDSCTDALLTTIEDMSDLLANETKDFKDKADSFFTTQRLNYIANQTQLLRPKVAELRNVEVENVTASVKTLETSAKNLLRSAEFAATDSDKQITRAAELAAEADKMLSSVRANAQEAKLVVTHVSDLATGLELSQQPKVDSALAEARQIKSDIAAKDLSPKKIQVEDVHANATKQIERMNVFVQPVNEQAKKFQKLVNETRELKTKLDEMLQYTDLAQHTADAAEQLTAKNRHSKVGNKVMSVTKLNTAAIKDLIDAGYDISNSTYHNLVIADLVLNSSKALENIRAVNQDLVDRLEDLKQKLPELKDLADEATHHTTVLRNRADNLQALAERENNNSRTQHAYTAASAYSSIVQEVGDGKQAADDAEEGVRNITQVTDELNSRVGPARNRSQELLQSATKAQNTVAVSLSPNLTLATDKLTKAKQLLQSADDDDNAIQLSLPTIPHFSLADEIDKAEEVNSSVKLTLDIMSQLGADLAASKDWAQTLPKLADDGQKMTSNIESLVKNIQDLEPSIASTYRAVKAHQDDLEHRRKEADEKLLKLKGIIEQARTVANRIQVGVSFDRLTTLQPRLPDTVDEMSTSTHVSVYFKTKEKDGLILYLGNPKDTMLRRTKSDDFMVIGVQNGYPYLVMDIGDSAESGREPAKIGSDKFVADNKWYQLIVDRVGRNVKLSIRESLENSSKEVTYPKEVVLPGQHTIFNLDRQKSKLYVGGAPSDAILQGVSFPAFEGQIEELMIGDTPVGLWNFVSAANLKGARQRDKLISAQSSPQEYRFNGRSHVTMPGRGYLSPQTNQVLLFFRTYAPNGLIYLVGDESSFFSVQMQDGRVFLQVSLGNPSNELLIIGTQNTYNDGKWHRLDVGRNLRKCILKVDREVIKDESRSSNVEIRSLDAVNFGGNNNGILEVSSTGFDGCIRQISMDGIPMDLSENMESIGMSYGCQVASLVSLSGKDSYLRFVDITTENLQLTLKFKTAQPDGLLFVYVSRTQTTAMPDSISLSLIKGKLVLMSQLEELDTGLSTYNDSQWHVVTVTHNTVALKLVVDDFDYFSTDTAPAPLHILDGVLFVGGVQPGYVVGGKVGTKTPFNGCIADATINGRVLNLLEPFSNHSVTFGRCGTTTSTGGVSPDQATWAVKTPVDVLPTPGPVPFTEVIPDKGKQVDFPGPDVEQTTTTSPATTTLRMTTTTTTVRPSTTTRRPAPQPETGCMLAHDPYYSTGDPDIGYRFGTRNDSRIEYSKLPGRHLQGFDLTISFRTFDRHGGLIFYAAADKDPSQFLAFYMKDAKLHFTFNCGAETGQISSSQTYNDTEWHIVTLTRSGSHGKLAVDSELVGETTVACRNTAFLAAPFYYGGLKDLPEIISKNLGGFYQPFKGCLKGLMMNGQHVTDVSNRVNSLRCSDNVEEGAYFGASDNQHSNYLKVLPHFKVGDEVSISMEIRPRNSTGLLLSVHGKKDYLVLELLENEVVARVENGNGPFRAVYSLGNNFSLCDGNWHKIHVVKSLYVVSVGVDGHFAKPGQGAYTSTDTRSALYIGGHERPLDKVRGVKSRRGFTGCIKNIVIGESPVKIPLTAAGRDTHIGVCPLE</sequence>
<comment type="caution">
    <text evidence="18">The sequence shown here is derived from an EMBL/GenBank/DDBJ whole genome shotgun (WGS) entry which is preliminary data.</text>
</comment>
<feature type="disulfide bond" evidence="11">
    <location>
        <begin position="2159"/>
        <end position="2176"/>
    </location>
</feature>
<feature type="disulfide bond" evidence="11">
    <location>
        <begin position="1372"/>
        <end position="1384"/>
    </location>
</feature>
<feature type="disulfide bond" evidence="11">
    <location>
        <begin position="1342"/>
        <end position="1351"/>
    </location>
</feature>
<keyword evidence="9 11" id="KW-0424">Laminin EGF-like domain</keyword>
<feature type="domain" description="Laminin EGF-like" evidence="15">
    <location>
        <begin position="2247"/>
        <end position="2294"/>
    </location>
</feature>
<dbReference type="InterPro" id="IPR002049">
    <property type="entry name" value="LE_dom"/>
</dbReference>
<feature type="disulfide bond" evidence="10">
    <location>
        <begin position="4432"/>
        <end position="4459"/>
    </location>
</feature>
<organism evidence="18 19">
    <name type="scientific">Arctia plantaginis</name>
    <name type="common">Wood tiger moth</name>
    <name type="synonym">Phalaena plantaginis</name>
    <dbReference type="NCBI Taxonomy" id="874455"/>
    <lineage>
        <taxon>Eukaryota</taxon>
        <taxon>Metazoa</taxon>
        <taxon>Ecdysozoa</taxon>
        <taxon>Arthropoda</taxon>
        <taxon>Hexapoda</taxon>
        <taxon>Insecta</taxon>
        <taxon>Pterygota</taxon>
        <taxon>Neoptera</taxon>
        <taxon>Endopterygota</taxon>
        <taxon>Lepidoptera</taxon>
        <taxon>Glossata</taxon>
        <taxon>Ditrysia</taxon>
        <taxon>Noctuoidea</taxon>
        <taxon>Erebidae</taxon>
        <taxon>Arctiinae</taxon>
        <taxon>Arctia</taxon>
    </lineage>
</organism>
<feature type="region of interest" description="Disordered" evidence="13">
    <location>
        <begin position="4031"/>
        <end position="4087"/>
    </location>
</feature>
<accession>A0A8S0Z3P2</accession>
<feature type="disulfide bond" evidence="11">
    <location>
        <begin position="2270"/>
        <end position="2279"/>
    </location>
</feature>
<keyword evidence="2" id="KW-0964">Secreted</keyword>
<keyword evidence="8" id="KW-0325">Glycoprotein</keyword>
<feature type="disulfide bond" evidence="11">
    <location>
        <begin position="1437"/>
        <end position="1446"/>
    </location>
</feature>
<dbReference type="Proteomes" id="UP000494106">
    <property type="component" value="Unassembled WGS sequence"/>
</dbReference>
<feature type="domain" description="Laminin EGF-like" evidence="15">
    <location>
        <begin position="2582"/>
        <end position="2631"/>
    </location>
</feature>
<dbReference type="CDD" id="cd00110">
    <property type="entry name" value="LamG"/>
    <property type="match status" value="5"/>
</dbReference>
<feature type="domain" description="Laminin EGF-like" evidence="15">
    <location>
        <begin position="1517"/>
        <end position="1569"/>
    </location>
</feature>
<dbReference type="SMART" id="SM00282">
    <property type="entry name" value="LamG"/>
    <property type="match status" value="5"/>
</dbReference>
<dbReference type="Pfam" id="PF06009">
    <property type="entry name" value="Laminin_II"/>
    <property type="match status" value="1"/>
</dbReference>
<feature type="disulfide bond" evidence="11">
    <location>
        <begin position="1275"/>
        <end position="1287"/>
    </location>
</feature>
<evidence type="ECO:0000256" key="7">
    <source>
        <dbReference type="ARBA" id="ARBA00023157"/>
    </source>
</evidence>
<dbReference type="SMART" id="SM00180">
    <property type="entry name" value="EGF_Lam"/>
    <property type="match status" value="22"/>
</dbReference>
<evidence type="ECO:0000256" key="8">
    <source>
        <dbReference type="ARBA" id="ARBA00023180"/>
    </source>
</evidence>
<feature type="domain" description="Laminin EGF-like" evidence="15">
    <location>
        <begin position="2743"/>
        <end position="2789"/>
    </location>
</feature>
<keyword evidence="5" id="KW-0677">Repeat</keyword>
<dbReference type="FunFam" id="2.10.25.10:FF:000407">
    <property type="entry name" value="Laminin subunit alpha-3"/>
    <property type="match status" value="1"/>
</dbReference>
<dbReference type="GO" id="GO:0009887">
    <property type="term" value="P:animal organ morphogenesis"/>
    <property type="evidence" value="ECO:0007669"/>
    <property type="project" value="TreeGrafter"/>
</dbReference>
<evidence type="ECO:0000313" key="19">
    <source>
        <dbReference type="Proteomes" id="UP000494106"/>
    </source>
</evidence>
<feature type="domain" description="Laminin EGF-like" evidence="15">
    <location>
        <begin position="2690"/>
        <end position="2742"/>
    </location>
</feature>
<dbReference type="Pfam" id="PF24973">
    <property type="entry name" value="EGF_LMN_ATRN"/>
    <property type="match status" value="1"/>
</dbReference>
<dbReference type="FunFam" id="2.10.25.10:FF:000083">
    <property type="entry name" value="Laminin subunit alpha"/>
    <property type="match status" value="1"/>
</dbReference>
<feature type="disulfide bond" evidence="11">
    <location>
        <begin position="2726"/>
        <end position="2740"/>
    </location>
</feature>
<dbReference type="OrthoDB" id="10011303at2759"/>
<feature type="disulfide bond" evidence="11">
    <location>
        <begin position="2297"/>
        <end position="2314"/>
    </location>
</feature>
<feature type="domain" description="Laminin EGF-like" evidence="15">
    <location>
        <begin position="2790"/>
        <end position="2836"/>
    </location>
</feature>
<feature type="disulfide bond" evidence="11">
    <location>
        <begin position="2810"/>
        <end position="2819"/>
    </location>
</feature>
<dbReference type="SMART" id="SM00136">
    <property type="entry name" value="LamNT"/>
    <property type="match status" value="1"/>
</dbReference>
<evidence type="ECO:0000256" key="1">
    <source>
        <dbReference type="ARBA" id="ARBA00004302"/>
    </source>
</evidence>
<evidence type="ECO:0000259" key="16">
    <source>
        <dbReference type="PROSITE" id="PS51115"/>
    </source>
</evidence>
<evidence type="ECO:0000259" key="17">
    <source>
        <dbReference type="PROSITE" id="PS51117"/>
    </source>
</evidence>
<evidence type="ECO:0000256" key="12">
    <source>
        <dbReference type="SAM" id="Coils"/>
    </source>
</evidence>
<feature type="disulfide bond" evidence="11">
    <location>
        <begin position="2714"/>
        <end position="2723"/>
    </location>
</feature>
<evidence type="ECO:0000256" key="13">
    <source>
        <dbReference type="SAM" id="MobiDB-lite"/>
    </source>
</evidence>
<name>A0A8S0Z3P2_ARCPL</name>
<reference evidence="18 19" key="1">
    <citation type="submission" date="2020-04" db="EMBL/GenBank/DDBJ databases">
        <authorList>
            <person name="Wallbank WR R."/>
            <person name="Pardo Diaz C."/>
            <person name="Kozak K."/>
            <person name="Martin S."/>
            <person name="Jiggins C."/>
            <person name="Moest M."/>
            <person name="Warren A I."/>
            <person name="Byers J.R.P. K."/>
            <person name="Montejo-Kovacevich G."/>
            <person name="Yen C E."/>
        </authorList>
    </citation>
    <scope>NUCLEOTIDE SEQUENCE [LARGE SCALE GENOMIC DNA]</scope>
</reference>
<dbReference type="PROSITE" id="PS51115">
    <property type="entry name" value="LAMININ_IVA"/>
    <property type="match status" value="1"/>
</dbReference>
<dbReference type="FunFam" id="2.10.25.10:FF:000209">
    <property type="entry name" value="Laminin subunit alpha 5"/>
    <property type="match status" value="1"/>
</dbReference>
<feature type="domain" description="Laminin EGF-like" evidence="15">
    <location>
        <begin position="1417"/>
        <end position="1461"/>
    </location>
</feature>
<feature type="domain" description="Laminin EGF-like" evidence="15">
    <location>
        <begin position="1321"/>
        <end position="1371"/>
    </location>
</feature>
<dbReference type="Pfam" id="PF00052">
    <property type="entry name" value="Laminin_B"/>
    <property type="match status" value="1"/>
</dbReference>
<evidence type="ECO:0000259" key="15">
    <source>
        <dbReference type="PROSITE" id="PS50027"/>
    </source>
</evidence>
<evidence type="ECO:0000256" key="6">
    <source>
        <dbReference type="ARBA" id="ARBA00022869"/>
    </source>
</evidence>
<dbReference type="Pfam" id="PF00053">
    <property type="entry name" value="EGF_laminin"/>
    <property type="match status" value="20"/>
</dbReference>
<dbReference type="PROSITE" id="PS51117">
    <property type="entry name" value="LAMININ_NTER"/>
    <property type="match status" value="1"/>
</dbReference>
<feature type="disulfide bond" evidence="11">
    <location>
        <begin position="2837"/>
        <end position="2849"/>
    </location>
</feature>
<dbReference type="GO" id="GO:0061564">
    <property type="term" value="P:axon development"/>
    <property type="evidence" value="ECO:0007669"/>
    <property type="project" value="UniProtKB-ARBA"/>
</dbReference>
<dbReference type="Pfam" id="PF02210">
    <property type="entry name" value="Laminin_G_2"/>
    <property type="match status" value="4"/>
</dbReference>
<dbReference type="InterPro" id="IPR001791">
    <property type="entry name" value="Laminin_G"/>
</dbReference>
<feature type="domain" description="Laminin G" evidence="14">
    <location>
        <begin position="4283"/>
        <end position="4459"/>
    </location>
</feature>
<dbReference type="FunFam" id="2.10.25.10:FF:000106">
    <property type="entry name" value="Heparan sulfate proteoglycan 2"/>
    <property type="match status" value="1"/>
</dbReference>
<dbReference type="Gene3D" id="2.60.120.260">
    <property type="entry name" value="Galactose-binding domain-like"/>
    <property type="match status" value="1"/>
</dbReference>
<feature type="disulfide bond" evidence="11">
    <location>
        <begin position="1321"/>
        <end position="1333"/>
    </location>
</feature>
<dbReference type="FunFam" id="2.60.120.260:FF:000092">
    <property type="entry name" value="Laminin subunit alpha-3"/>
    <property type="match status" value="1"/>
</dbReference>
<dbReference type="GO" id="GO:0009888">
    <property type="term" value="P:tissue development"/>
    <property type="evidence" value="ECO:0007669"/>
    <property type="project" value="TreeGrafter"/>
</dbReference>
<feature type="disulfide bond" evidence="11">
    <location>
        <begin position="1540"/>
        <end position="1549"/>
    </location>
</feature>
<dbReference type="GO" id="GO:0071711">
    <property type="term" value="P:basement membrane organization"/>
    <property type="evidence" value="ECO:0007669"/>
    <property type="project" value="UniProtKB-ARBA"/>
</dbReference>
<gene>
    <name evidence="18" type="ORF">APLA_LOCUS2870</name>
</gene>
<dbReference type="CDD" id="cd00055">
    <property type="entry name" value="EGF_Lam"/>
    <property type="match status" value="21"/>
</dbReference>
<dbReference type="InterPro" id="IPR010307">
    <property type="entry name" value="Laminin_dom_II"/>
</dbReference>
<keyword evidence="7 11" id="KW-1015">Disulfide bond</keyword>
<comment type="subcellular location">
    <subcellularLocation>
        <location evidence="1">Secreted</location>
        <location evidence="1">Extracellular space</location>
        <location evidence="1">Extracellular matrix</location>
        <location evidence="1">Basement membrane</location>
    </subcellularLocation>
</comment>
<feature type="domain" description="Laminin EGF-like" evidence="15">
    <location>
        <begin position="1275"/>
        <end position="1320"/>
    </location>
</feature>
<comment type="caution">
    <text evidence="11">Lacks conserved residue(s) required for the propagation of feature annotation.</text>
</comment>
<feature type="disulfide bond" evidence="11">
    <location>
        <begin position="1277"/>
        <end position="1294"/>
    </location>
</feature>
<evidence type="ECO:0000313" key="18">
    <source>
        <dbReference type="EMBL" id="CAB3226437.1"/>
    </source>
</evidence>
<feature type="domain" description="Laminin G" evidence="14">
    <location>
        <begin position="3444"/>
        <end position="3648"/>
    </location>
</feature>
<feature type="disulfide bond" evidence="10">
    <location>
        <begin position="3970"/>
        <end position="3997"/>
    </location>
</feature>
<dbReference type="FunFam" id="2.10.25.10:FF:000388">
    <property type="entry name" value="Laminin subunit alpha"/>
    <property type="match status" value="1"/>
</dbReference>
<evidence type="ECO:0008006" key="20">
    <source>
        <dbReference type="Google" id="ProtNLM"/>
    </source>
</evidence>
<evidence type="ECO:0000256" key="2">
    <source>
        <dbReference type="ARBA" id="ARBA00022525"/>
    </source>
</evidence>
<feature type="disulfide bond" evidence="11">
    <location>
        <begin position="1392"/>
        <end position="1401"/>
    </location>
</feature>
<dbReference type="PANTHER" id="PTHR10574:SF406">
    <property type="entry name" value="LAMININ SUBUNIT ALPHA 5"/>
    <property type="match status" value="1"/>
</dbReference>
<evidence type="ECO:0000259" key="14">
    <source>
        <dbReference type="PROSITE" id="PS50025"/>
    </source>
</evidence>
<evidence type="ECO:0000256" key="10">
    <source>
        <dbReference type="PROSITE-ProRule" id="PRU00122"/>
    </source>
</evidence>
<keyword evidence="12" id="KW-0175">Coiled coil</keyword>
<keyword evidence="6" id="KW-0084">Basement membrane</keyword>
<feature type="disulfide bond" evidence="11">
    <location>
        <begin position="2857"/>
        <end position="2866"/>
    </location>
</feature>
<feature type="domain" description="Laminin EGF-like" evidence="15">
    <location>
        <begin position="1372"/>
        <end position="1416"/>
    </location>
</feature>
<feature type="compositionally biased region" description="Low complexity" evidence="13">
    <location>
        <begin position="4051"/>
        <end position="4079"/>
    </location>
</feature>
<dbReference type="Pfam" id="PF00055">
    <property type="entry name" value="Laminin_N"/>
    <property type="match status" value="1"/>
</dbReference>
<feature type="domain" description="Laminin EGF-like" evidence="15">
    <location>
        <begin position="2295"/>
        <end position="2345"/>
    </location>
</feature>
<feature type="disulfide bond" evidence="11">
    <location>
        <begin position="2157"/>
        <end position="2169"/>
    </location>
</feature>
<dbReference type="InterPro" id="IPR050440">
    <property type="entry name" value="Laminin/Netrin_ECM"/>
</dbReference>
<dbReference type="GO" id="GO:0005604">
    <property type="term" value="C:basement membrane"/>
    <property type="evidence" value="ECO:0007669"/>
    <property type="project" value="UniProtKB-SubCell"/>
</dbReference>
<dbReference type="PRINTS" id="PR00011">
    <property type="entry name" value="EGFLAMININ"/>
</dbReference>
<dbReference type="CDD" id="cd02795">
    <property type="entry name" value="CBM6-CBM35-CBM36_like"/>
    <property type="match status" value="1"/>
</dbReference>
<feature type="domain" description="Laminin EGF-like" evidence="15">
    <location>
        <begin position="2837"/>
        <end position="2883"/>
    </location>
</feature>
<dbReference type="InterPro" id="IPR000742">
    <property type="entry name" value="EGF"/>
</dbReference>
<dbReference type="Pfam" id="PF00054">
    <property type="entry name" value="Laminin_G_1"/>
    <property type="match status" value="1"/>
</dbReference>
<keyword evidence="19" id="KW-1185">Reference proteome</keyword>
<dbReference type="SMART" id="SM00281">
    <property type="entry name" value="LamB"/>
    <property type="match status" value="1"/>
</dbReference>
<feature type="disulfide bond" evidence="11">
    <location>
        <begin position="2601"/>
        <end position="2610"/>
    </location>
</feature>
<keyword evidence="3" id="KW-0272">Extracellular matrix</keyword>
<dbReference type="FunFam" id="2.10.25.10:FF:000069">
    <property type="entry name" value="Laminin subunit alpha 1"/>
    <property type="match status" value="1"/>
</dbReference>
<dbReference type="Gene3D" id="2.60.120.200">
    <property type="match status" value="5"/>
</dbReference>
<dbReference type="InterPro" id="IPR056863">
    <property type="entry name" value="LMN_ATRN_NET-like_EGF"/>
</dbReference>
<dbReference type="GO" id="GO:0007155">
    <property type="term" value="P:cell adhesion"/>
    <property type="evidence" value="ECO:0007669"/>
    <property type="project" value="InterPro"/>
</dbReference>
<dbReference type="SUPFAM" id="SSF57196">
    <property type="entry name" value="EGF/Laminin"/>
    <property type="match status" value="18"/>
</dbReference>
<evidence type="ECO:0000256" key="3">
    <source>
        <dbReference type="ARBA" id="ARBA00022530"/>
    </source>
</evidence>
<dbReference type="GO" id="GO:0030054">
    <property type="term" value="C:cell junction"/>
    <property type="evidence" value="ECO:0007669"/>
    <property type="project" value="UniProtKB-ARBA"/>
</dbReference>
<dbReference type="EMBL" id="CADEBC010000208">
    <property type="protein sequence ID" value="CAB3226437.1"/>
    <property type="molecule type" value="Genomic_DNA"/>
</dbReference>
<feature type="domain" description="Laminin G" evidence="14">
    <location>
        <begin position="3653"/>
        <end position="3822"/>
    </location>
</feature>
<dbReference type="GO" id="GO:0016477">
    <property type="term" value="P:cell migration"/>
    <property type="evidence" value="ECO:0007669"/>
    <property type="project" value="UniProtKB-ARBA"/>
</dbReference>
<dbReference type="FunFam" id="2.10.25.10:FF:000034">
    <property type="entry name" value="Laminin subunit alpha 3"/>
    <property type="match status" value="1"/>
</dbReference>
<dbReference type="PROSITE" id="PS50027">
    <property type="entry name" value="EGF_LAM_2"/>
    <property type="match status" value="14"/>
</dbReference>
<dbReference type="GO" id="GO:0006950">
    <property type="term" value="P:response to stress"/>
    <property type="evidence" value="ECO:0007669"/>
    <property type="project" value="UniProtKB-ARBA"/>
</dbReference>
<dbReference type="FunFam" id="2.10.25.10:FF:000011">
    <property type="entry name" value="Cadherin EGF LAG seven-pass G-type receptor"/>
    <property type="match status" value="1"/>
</dbReference>
<dbReference type="Gene3D" id="2.10.25.10">
    <property type="entry name" value="Laminin"/>
    <property type="match status" value="20"/>
</dbReference>
<dbReference type="FunFam" id="2.10.25.10:FF:000051">
    <property type="entry name" value="Laminin subunit alpha 4"/>
    <property type="match status" value="1"/>
</dbReference>
<dbReference type="PROSITE" id="PS01248">
    <property type="entry name" value="EGF_LAM_1"/>
    <property type="match status" value="8"/>
</dbReference>
<feature type="disulfide bond" evidence="11">
    <location>
        <begin position="1417"/>
        <end position="1429"/>
    </location>
</feature>
<evidence type="ECO:0000256" key="9">
    <source>
        <dbReference type="ARBA" id="ARBA00023292"/>
    </source>
</evidence>
<dbReference type="FunFam" id="2.10.25.10:FF:000082">
    <property type="entry name" value="Laminin subunit alpha 1"/>
    <property type="match status" value="1"/>
</dbReference>
<feature type="disulfide bond" evidence="11">
    <location>
        <begin position="2762"/>
        <end position="2771"/>
    </location>
</feature>
<dbReference type="InterPro" id="IPR008211">
    <property type="entry name" value="Laminin_N"/>
</dbReference>
<feature type="disulfide bond" evidence="11">
    <location>
        <begin position="2316"/>
        <end position="2325"/>
    </location>
</feature>
<dbReference type="FunFam" id="2.10.25.10:FF:000090">
    <property type="entry name" value="laminin subunit alpha"/>
    <property type="match status" value="1"/>
</dbReference>
<feature type="domain" description="Laminin G" evidence="14">
    <location>
        <begin position="4103"/>
        <end position="4276"/>
    </location>
</feature>
<feature type="disulfide bond" evidence="11">
    <location>
        <begin position="2178"/>
        <end position="2187"/>
    </location>
</feature>
<dbReference type="InterPro" id="IPR000034">
    <property type="entry name" value="Laminin_IV"/>
</dbReference>
<feature type="domain" description="Laminin EGF-like" evidence="15">
    <location>
        <begin position="2157"/>
        <end position="2202"/>
    </location>
</feature>
<dbReference type="PANTHER" id="PTHR10574">
    <property type="entry name" value="NETRIN/LAMININ-RELATED"/>
    <property type="match status" value="1"/>
</dbReference>
<dbReference type="InterPro" id="IPR013320">
    <property type="entry name" value="ConA-like_dom_sf"/>
</dbReference>
<proteinExistence type="predicted"/>
<feature type="disulfide bond" evidence="11">
    <location>
        <begin position="1323"/>
        <end position="1340"/>
    </location>
</feature>
<evidence type="ECO:0000256" key="5">
    <source>
        <dbReference type="ARBA" id="ARBA00022737"/>
    </source>
</evidence>
<feature type="domain" description="Laminin G" evidence="14">
    <location>
        <begin position="3826"/>
        <end position="3997"/>
    </location>
</feature>